<protein>
    <recommendedName>
        <fullName evidence="4">Lipoprotein</fullName>
    </recommendedName>
</protein>
<sequence length="289" mass="31001">MSPRKLIVVTALALSSCIRKWEPFSTRPEQDRTVIFPLSVGSGLVEIKPQEETYELDGEVLRALMIVSNDLFPPDTSKLELPCRFKPQAHTFRFTRRGDVIFVYVNEDLAYCGRTTHALDSGAKYAISKDGRILRRVLDGLDEDDHVWSLETPDGGRVTVVTESGDSPTLEDLDRPDSGVLMVTTEPVTMPDVIVIEPIPGFVPIPESPDFPLGNTMSPFDDAGTWQWRAGKRVPVTQESPSSPSPDLDGGTPDTGPDGGTPDGGTPGDAGPGPLSAPPSPPDAGAAAP</sequence>
<evidence type="ECO:0000313" key="2">
    <source>
        <dbReference type="EMBL" id="MCY1082556.1"/>
    </source>
</evidence>
<comment type="caution">
    <text evidence="2">The sequence shown here is derived from an EMBL/GenBank/DDBJ whole genome shotgun (WGS) entry which is preliminary data.</text>
</comment>
<dbReference type="RefSeq" id="WP_267541120.1">
    <property type="nucleotide sequence ID" value="NZ_JAPNKA010000001.1"/>
</dbReference>
<organism evidence="2 3">
    <name type="scientific">Archangium lansingense</name>
    <dbReference type="NCBI Taxonomy" id="2995310"/>
    <lineage>
        <taxon>Bacteria</taxon>
        <taxon>Pseudomonadati</taxon>
        <taxon>Myxococcota</taxon>
        <taxon>Myxococcia</taxon>
        <taxon>Myxococcales</taxon>
        <taxon>Cystobacterineae</taxon>
        <taxon>Archangiaceae</taxon>
        <taxon>Archangium</taxon>
    </lineage>
</organism>
<reference evidence="2 3" key="1">
    <citation type="submission" date="2022-11" db="EMBL/GenBank/DDBJ databases">
        <title>Minimal conservation of predation-associated metabolite biosynthetic gene clusters underscores biosynthetic potential of Myxococcota including descriptions for ten novel species: Archangium lansinium sp. nov., Myxococcus landrumus sp. nov., Nannocystis bai.</title>
        <authorList>
            <person name="Ahearne A."/>
            <person name="Stevens C."/>
            <person name="Phillips K."/>
        </authorList>
    </citation>
    <scope>NUCLEOTIDE SEQUENCE [LARGE SCALE GENOMIC DNA]</scope>
    <source>
        <strain evidence="2 3">MIWBW</strain>
    </source>
</reference>
<dbReference type="EMBL" id="JAPNKA010000001">
    <property type="protein sequence ID" value="MCY1082556.1"/>
    <property type="molecule type" value="Genomic_DNA"/>
</dbReference>
<feature type="compositionally biased region" description="Low complexity" evidence="1">
    <location>
        <begin position="240"/>
        <end position="256"/>
    </location>
</feature>
<name>A0ABT4ALW5_9BACT</name>
<gene>
    <name evidence="2" type="ORF">OV287_49725</name>
</gene>
<feature type="region of interest" description="Disordered" evidence="1">
    <location>
        <begin position="234"/>
        <end position="289"/>
    </location>
</feature>
<dbReference type="PROSITE" id="PS51257">
    <property type="entry name" value="PROKAR_LIPOPROTEIN"/>
    <property type="match status" value="1"/>
</dbReference>
<proteinExistence type="predicted"/>
<dbReference type="Proteomes" id="UP001207654">
    <property type="component" value="Unassembled WGS sequence"/>
</dbReference>
<feature type="compositionally biased region" description="Gly residues" evidence="1">
    <location>
        <begin position="257"/>
        <end position="271"/>
    </location>
</feature>
<evidence type="ECO:0000313" key="3">
    <source>
        <dbReference type="Proteomes" id="UP001207654"/>
    </source>
</evidence>
<evidence type="ECO:0008006" key="4">
    <source>
        <dbReference type="Google" id="ProtNLM"/>
    </source>
</evidence>
<keyword evidence="3" id="KW-1185">Reference proteome</keyword>
<evidence type="ECO:0000256" key="1">
    <source>
        <dbReference type="SAM" id="MobiDB-lite"/>
    </source>
</evidence>
<accession>A0ABT4ALW5</accession>